<feature type="transmembrane region" description="Helical" evidence="7">
    <location>
        <begin position="108"/>
        <end position="132"/>
    </location>
</feature>
<dbReference type="PANTHER" id="PTHR23506">
    <property type="entry name" value="GH10249P"/>
    <property type="match status" value="1"/>
</dbReference>
<feature type="compositionally biased region" description="Polar residues" evidence="6">
    <location>
        <begin position="232"/>
        <end position="242"/>
    </location>
</feature>
<dbReference type="InterPro" id="IPR020846">
    <property type="entry name" value="MFS_dom"/>
</dbReference>
<dbReference type="STRING" id="544712.C6H9E8"/>
<feature type="transmembrane region" description="Helical" evidence="7">
    <location>
        <begin position="51"/>
        <end position="72"/>
    </location>
</feature>
<dbReference type="InterPro" id="IPR036259">
    <property type="entry name" value="MFS_trans_sf"/>
</dbReference>
<reference evidence="10" key="1">
    <citation type="submission" date="2009-05" db="EMBL/GenBank/DDBJ databases">
        <title>The genome sequence of Ajellomyces capsulatus strain H143.</title>
        <authorList>
            <person name="Champion M."/>
            <person name="Cuomo C.A."/>
            <person name="Ma L.-J."/>
            <person name="Henn M.R."/>
            <person name="Sil A."/>
            <person name="Goldman B."/>
            <person name="Young S.K."/>
            <person name="Kodira C.D."/>
            <person name="Zeng Q."/>
            <person name="Koehrsen M."/>
            <person name="Alvarado L."/>
            <person name="Berlin A.M."/>
            <person name="Borenstein D."/>
            <person name="Chen Z."/>
            <person name="Engels R."/>
            <person name="Freedman E."/>
            <person name="Gellesch M."/>
            <person name="Goldberg J."/>
            <person name="Griggs A."/>
            <person name="Gujja S."/>
            <person name="Heiman D.I."/>
            <person name="Hepburn T.A."/>
            <person name="Howarth C."/>
            <person name="Jen D."/>
            <person name="Larson L."/>
            <person name="Lewis B."/>
            <person name="Mehta T."/>
            <person name="Park D."/>
            <person name="Pearson M."/>
            <person name="Roberts A."/>
            <person name="Saif S."/>
            <person name="Shea T.D."/>
            <person name="Shenoy N."/>
            <person name="Sisk P."/>
            <person name="Stolte C."/>
            <person name="Sykes S."/>
            <person name="Walk T."/>
            <person name="White J."/>
            <person name="Yandava C."/>
            <person name="Klein B."/>
            <person name="McEwen J.G."/>
            <person name="Puccia R."/>
            <person name="Goldman G.H."/>
            <person name="Felipe M.S."/>
            <person name="Nino-Vega G."/>
            <person name="San-Blas G."/>
            <person name="Taylor J.W."/>
            <person name="Mendoza L."/>
            <person name="Galagan J.E."/>
            <person name="Nusbaum C."/>
            <person name="Birren B.W."/>
        </authorList>
    </citation>
    <scope>NUCLEOTIDE SEQUENCE [LARGE SCALE GENOMIC DNA]</scope>
    <source>
        <strain evidence="10">H143</strain>
    </source>
</reference>
<dbReference type="PANTHER" id="PTHR23506:SF23">
    <property type="entry name" value="GH10249P"/>
    <property type="match status" value="1"/>
</dbReference>
<dbReference type="EMBL" id="GG692421">
    <property type="protein sequence ID" value="EER42931.1"/>
    <property type="molecule type" value="Genomic_DNA"/>
</dbReference>
<feature type="transmembrane region" description="Helical" evidence="7">
    <location>
        <begin position="172"/>
        <end position="192"/>
    </location>
</feature>
<feature type="transmembrane region" description="Helical" evidence="7">
    <location>
        <begin position="319"/>
        <end position="339"/>
    </location>
</feature>
<feature type="compositionally biased region" description="Polar residues" evidence="6">
    <location>
        <begin position="250"/>
        <end position="266"/>
    </location>
</feature>
<proteinExistence type="predicted"/>
<feature type="domain" description="Major facilitator superfamily (MFS) profile" evidence="8">
    <location>
        <begin position="1"/>
        <end position="476"/>
    </location>
</feature>
<evidence type="ECO:0000256" key="2">
    <source>
        <dbReference type="ARBA" id="ARBA00022448"/>
    </source>
</evidence>
<dbReference type="SUPFAM" id="SSF103473">
    <property type="entry name" value="MFS general substrate transporter"/>
    <property type="match status" value="1"/>
</dbReference>
<evidence type="ECO:0000256" key="3">
    <source>
        <dbReference type="ARBA" id="ARBA00022692"/>
    </source>
</evidence>
<evidence type="ECO:0000256" key="6">
    <source>
        <dbReference type="SAM" id="MobiDB-lite"/>
    </source>
</evidence>
<feature type="transmembrane region" description="Helical" evidence="7">
    <location>
        <begin position="346"/>
        <end position="365"/>
    </location>
</feature>
<dbReference type="Pfam" id="PF07690">
    <property type="entry name" value="MFS_1"/>
    <property type="match status" value="1"/>
</dbReference>
<protein>
    <submittedName>
        <fullName evidence="9">MFS amine transporter</fullName>
    </submittedName>
</protein>
<dbReference type="OMA" id="GESYWML"/>
<feature type="region of interest" description="Disordered" evidence="6">
    <location>
        <begin position="222"/>
        <end position="266"/>
    </location>
</feature>
<dbReference type="eggNOG" id="KOG3764">
    <property type="taxonomic scope" value="Eukaryota"/>
</dbReference>
<evidence type="ECO:0000313" key="10">
    <source>
        <dbReference type="Proteomes" id="UP000002624"/>
    </source>
</evidence>
<feature type="transmembrane region" description="Helical" evidence="7">
    <location>
        <begin position="429"/>
        <end position="450"/>
    </location>
</feature>
<feature type="transmembrane region" description="Helical" evidence="7">
    <location>
        <begin position="282"/>
        <end position="299"/>
    </location>
</feature>
<feature type="transmembrane region" description="Helical" evidence="7">
    <location>
        <begin position="456"/>
        <end position="476"/>
    </location>
</feature>
<dbReference type="GO" id="GO:0016020">
    <property type="term" value="C:membrane"/>
    <property type="evidence" value="ECO:0007669"/>
    <property type="project" value="UniProtKB-SubCell"/>
</dbReference>
<feature type="transmembrane region" description="Helical" evidence="7">
    <location>
        <begin position="144"/>
        <end position="166"/>
    </location>
</feature>
<dbReference type="VEuPathDB" id="FungiDB:HCDG_02829"/>
<dbReference type="Gene3D" id="1.20.1250.20">
    <property type="entry name" value="MFS general substrate transporter like domains"/>
    <property type="match status" value="1"/>
</dbReference>
<organism evidence="9 10">
    <name type="scientific">Ajellomyces capsulatus (strain H143)</name>
    <name type="common">Darling's disease fungus</name>
    <name type="synonym">Histoplasma capsulatum</name>
    <dbReference type="NCBI Taxonomy" id="544712"/>
    <lineage>
        <taxon>Eukaryota</taxon>
        <taxon>Fungi</taxon>
        <taxon>Dikarya</taxon>
        <taxon>Ascomycota</taxon>
        <taxon>Pezizomycotina</taxon>
        <taxon>Eurotiomycetes</taxon>
        <taxon>Eurotiomycetidae</taxon>
        <taxon>Onygenales</taxon>
        <taxon>Ajellomycetaceae</taxon>
        <taxon>Histoplasma</taxon>
    </lineage>
</organism>
<feature type="transmembrane region" description="Helical" evidence="7">
    <location>
        <begin position="20"/>
        <end position="39"/>
    </location>
</feature>
<dbReference type="AlphaFoldDB" id="C6H9E8"/>
<gene>
    <name evidence="9" type="ORF">HCDG_02829</name>
</gene>
<comment type="subcellular location">
    <subcellularLocation>
        <location evidence="1">Membrane</location>
        <topology evidence="1">Multi-pass membrane protein</topology>
    </subcellularLocation>
</comment>
<sequence length="497" mass="53139">MARGSKLPWGLSFRSSEWFILLVVSAALFTIVPIVPLALTDRAGVPQGDVQKWVSILLATYGATFLFGSPLFGYFADRGRSRQLPFVMGLVAMILATSLFLVGRSPGLFVVARAMQGLSGGAVGAVGMALAVDTVPKERIGQAMGYVSLALTWGVLFGPIVGGVMFTKAGYYAAFAVPIALLCIDIVLRLLMIEKKEDGKLIWRVAVANRWLRHIIGARNHTDSYDHPSPPGSSSRTQSLGSDSEDTMDEQSSLIQPSKNGNSKPTSTKTLMIYHLLKDSRILVNLFATVIQSIVWTAFETTLPIFVMHKFNWTPSGTGILFLIFSLPCLFGVLIGKGADRWGSRVFGTFGFILAGPSLILLRLVQHNTTGQQIILGALLVLVGLAITVVQVITMTEISHAVDELEERDPVLFSGPGAMGQGYALYNMAFAAGQLLGPIIGGFVITSVGWAGMNLALGLICFASAVPMAIFCGGTITSQKGKLKVRDLSGGGEAYES</sequence>
<dbReference type="CDD" id="cd17325">
    <property type="entry name" value="MFS_MdtG_SLC18_like"/>
    <property type="match status" value="1"/>
</dbReference>
<dbReference type="HOGENOM" id="CLU_001265_51_3_1"/>
<dbReference type="GO" id="GO:0022857">
    <property type="term" value="F:transmembrane transporter activity"/>
    <property type="evidence" value="ECO:0007669"/>
    <property type="project" value="InterPro"/>
</dbReference>
<evidence type="ECO:0000256" key="1">
    <source>
        <dbReference type="ARBA" id="ARBA00004141"/>
    </source>
</evidence>
<dbReference type="InterPro" id="IPR050930">
    <property type="entry name" value="MFS_Vesicular_Transporter"/>
</dbReference>
<dbReference type="InterPro" id="IPR011701">
    <property type="entry name" value="MFS"/>
</dbReference>
<feature type="transmembrane region" description="Helical" evidence="7">
    <location>
        <begin position="371"/>
        <end position="393"/>
    </location>
</feature>
<evidence type="ECO:0000256" key="7">
    <source>
        <dbReference type="SAM" id="Phobius"/>
    </source>
</evidence>
<dbReference type="PROSITE" id="PS50850">
    <property type="entry name" value="MFS"/>
    <property type="match status" value="1"/>
</dbReference>
<dbReference type="Proteomes" id="UP000002624">
    <property type="component" value="Unassembled WGS sequence"/>
</dbReference>
<keyword evidence="3 7" id="KW-0812">Transmembrane</keyword>
<keyword evidence="2" id="KW-0813">Transport</keyword>
<evidence type="ECO:0000259" key="8">
    <source>
        <dbReference type="PROSITE" id="PS50850"/>
    </source>
</evidence>
<accession>C6H9E8</accession>
<evidence type="ECO:0000256" key="4">
    <source>
        <dbReference type="ARBA" id="ARBA00022989"/>
    </source>
</evidence>
<evidence type="ECO:0000313" key="9">
    <source>
        <dbReference type="EMBL" id="EER42931.1"/>
    </source>
</evidence>
<feature type="transmembrane region" description="Helical" evidence="7">
    <location>
        <begin position="84"/>
        <end position="102"/>
    </location>
</feature>
<name>C6H9E8_AJECH</name>
<keyword evidence="5 7" id="KW-0472">Membrane</keyword>
<evidence type="ECO:0000256" key="5">
    <source>
        <dbReference type="ARBA" id="ARBA00023136"/>
    </source>
</evidence>
<dbReference type="OrthoDB" id="5086884at2759"/>
<keyword evidence="4 7" id="KW-1133">Transmembrane helix</keyword>